<sequence length="126" mass="14782">MEILPEQRIKFREIIKEYPLENIFNADETGIFFWMAPHQTLSSQSQLEWKKVFIVHYNLNESNKNNNEYNDSNEDVSESDEELNSEEEELENKNSDNEDSYASSSRNSTRRGCGRPRLSASNINKQ</sequence>
<comment type="caution">
    <text evidence="1">The sequence shown here is derived from an EMBL/GenBank/DDBJ whole genome shotgun (WGS) entry which is preliminary data.</text>
</comment>
<evidence type="ECO:0000313" key="2">
    <source>
        <dbReference type="Proteomes" id="UP000789920"/>
    </source>
</evidence>
<dbReference type="EMBL" id="CAJVQC010079765">
    <property type="protein sequence ID" value="CAG8817401.1"/>
    <property type="molecule type" value="Genomic_DNA"/>
</dbReference>
<gene>
    <name evidence="1" type="ORF">RPERSI_LOCUS24676</name>
</gene>
<keyword evidence="2" id="KW-1185">Reference proteome</keyword>
<dbReference type="Proteomes" id="UP000789920">
    <property type="component" value="Unassembled WGS sequence"/>
</dbReference>
<evidence type="ECO:0000313" key="1">
    <source>
        <dbReference type="EMBL" id="CAG8817401.1"/>
    </source>
</evidence>
<accession>A0ACA9RZH5</accession>
<feature type="non-terminal residue" evidence="1">
    <location>
        <position position="126"/>
    </location>
</feature>
<protein>
    <submittedName>
        <fullName evidence="1">8256_t:CDS:1</fullName>
    </submittedName>
</protein>
<name>A0ACA9RZH5_9GLOM</name>
<proteinExistence type="predicted"/>
<reference evidence="1" key="1">
    <citation type="submission" date="2021-06" db="EMBL/GenBank/DDBJ databases">
        <authorList>
            <person name="Kallberg Y."/>
            <person name="Tangrot J."/>
            <person name="Rosling A."/>
        </authorList>
    </citation>
    <scope>NUCLEOTIDE SEQUENCE</scope>
    <source>
        <strain evidence="1">MA461A</strain>
    </source>
</reference>
<organism evidence="1 2">
    <name type="scientific">Racocetra persica</name>
    <dbReference type="NCBI Taxonomy" id="160502"/>
    <lineage>
        <taxon>Eukaryota</taxon>
        <taxon>Fungi</taxon>
        <taxon>Fungi incertae sedis</taxon>
        <taxon>Mucoromycota</taxon>
        <taxon>Glomeromycotina</taxon>
        <taxon>Glomeromycetes</taxon>
        <taxon>Diversisporales</taxon>
        <taxon>Gigasporaceae</taxon>
        <taxon>Racocetra</taxon>
    </lineage>
</organism>